<dbReference type="Proteomes" id="UP000824120">
    <property type="component" value="Chromosome 12"/>
</dbReference>
<keyword evidence="2" id="KW-1185">Reference proteome</keyword>
<name>A0A9J5W7Q4_SOLCO</name>
<proteinExistence type="predicted"/>
<protein>
    <submittedName>
        <fullName evidence="1">Uncharacterized protein</fullName>
    </submittedName>
</protein>
<organism evidence="1 2">
    <name type="scientific">Solanum commersonii</name>
    <name type="common">Commerson's wild potato</name>
    <name type="synonym">Commerson's nightshade</name>
    <dbReference type="NCBI Taxonomy" id="4109"/>
    <lineage>
        <taxon>Eukaryota</taxon>
        <taxon>Viridiplantae</taxon>
        <taxon>Streptophyta</taxon>
        <taxon>Embryophyta</taxon>
        <taxon>Tracheophyta</taxon>
        <taxon>Spermatophyta</taxon>
        <taxon>Magnoliopsida</taxon>
        <taxon>eudicotyledons</taxon>
        <taxon>Gunneridae</taxon>
        <taxon>Pentapetalae</taxon>
        <taxon>asterids</taxon>
        <taxon>lamiids</taxon>
        <taxon>Solanales</taxon>
        <taxon>Solanaceae</taxon>
        <taxon>Solanoideae</taxon>
        <taxon>Solaneae</taxon>
        <taxon>Solanum</taxon>
    </lineage>
</organism>
<evidence type="ECO:0000313" key="1">
    <source>
        <dbReference type="EMBL" id="KAG5571252.1"/>
    </source>
</evidence>
<accession>A0A9J5W7Q4</accession>
<dbReference type="OrthoDB" id="1743486at2759"/>
<dbReference type="AlphaFoldDB" id="A0A9J5W7Q4"/>
<evidence type="ECO:0000313" key="2">
    <source>
        <dbReference type="Proteomes" id="UP000824120"/>
    </source>
</evidence>
<sequence>MNFTYWDYIQAFNKVLYYNNDKHKHNKFIKVCAKIFAEPISNWFINWWSNHGPTVHILPESFLRLYKEWTKVSPDLNKLYHVDHICWLESTDHIYFFIEFSIPWIHKRTPEIPKQKQLIGWELLDTNSKQINEYNQIPQKGIIDDNSVRNIARRFSFQEGDKEKMIQDYLEEVRKNLLQTITQIDKSDTSMRSETSNDDIAWENVRNQQYVVLY</sequence>
<dbReference type="EMBL" id="JACXVP010000012">
    <property type="protein sequence ID" value="KAG5571252.1"/>
    <property type="molecule type" value="Genomic_DNA"/>
</dbReference>
<reference evidence="1 2" key="1">
    <citation type="submission" date="2020-09" db="EMBL/GenBank/DDBJ databases">
        <title>De no assembly of potato wild relative species, Solanum commersonii.</title>
        <authorList>
            <person name="Cho K."/>
        </authorList>
    </citation>
    <scope>NUCLEOTIDE SEQUENCE [LARGE SCALE GENOMIC DNA]</scope>
    <source>
        <strain evidence="1">LZ3.2</strain>
        <tissue evidence="1">Leaf</tissue>
    </source>
</reference>
<comment type="caution">
    <text evidence="1">The sequence shown here is derived from an EMBL/GenBank/DDBJ whole genome shotgun (WGS) entry which is preliminary data.</text>
</comment>
<gene>
    <name evidence="1" type="ORF">H5410_061018</name>
</gene>